<protein>
    <submittedName>
        <fullName evidence="1">WGS project CAEQ00000000 data, annotated contig 1774</fullName>
    </submittedName>
</protein>
<evidence type="ECO:0000313" key="1">
    <source>
        <dbReference type="EMBL" id="CCD13618.1"/>
    </source>
</evidence>
<dbReference type="EMBL" id="CAEQ01001213">
    <property type="protein sequence ID" value="CCD13618.1"/>
    <property type="molecule type" value="Genomic_DNA"/>
</dbReference>
<keyword evidence="2" id="KW-1185">Reference proteome</keyword>
<name>F9W8T2_TRYCI</name>
<reference evidence="1 2" key="2">
    <citation type="journal article" date="2012" name="Proc. Natl. Acad. Sci. U.S.A.">
        <title>Antigenic diversity is generated by distinct evolutionary mechanisms in African trypanosome species.</title>
        <authorList>
            <person name="Jackson A.P."/>
            <person name="Berry A."/>
            <person name="Aslett M."/>
            <person name="Allison H.C."/>
            <person name="Burton P."/>
            <person name="Vavrova-Anderson J."/>
            <person name="Brown R."/>
            <person name="Browne H."/>
            <person name="Corton N."/>
            <person name="Hauser H."/>
            <person name="Gamble J."/>
            <person name="Gilderthorp R."/>
            <person name="Marcello L."/>
            <person name="McQuillan J."/>
            <person name="Otto T.D."/>
            <person name="Quail M.A."/>
            <person name="Sanders M.J."/>
            <person name="van Tonder A."/>
            <person name="Ginger M.L."/>
            <person name="Field M.C."/>
            <person name="Barry J.D."/>
            <person name="Hertz-Fowler C."/>
            <person name="Berriman M."/>
        </authorList>
    </citation>
    <scope>NUCLEOTIDE SEQUENCE [LARGE SCALE GENOMIC DNA]</scope>
    <source>
        <strain evidence="1 2">IL3000</strain>
    </source>
</reference>
<reference evidence="2" key="1">
    <citation type="submission" date="2011-07" db="EMBL/GenBank/DDBJ databases">
        <title>Divergent evolution of antigenic variation in African trypanosomes.</title>
        <authorList>
            <person name="Jackson A.P."/>
            <person name="Berry A."/>
            <person name="Allison H.C."/>
            <person name="Burton P."/>
            <person name="Anderson J."/>
            <person name="Aslett M."/>
            <person name="Brown R."/>
            <person name="Corton N."/>
            <person name="Harris D."/>
            <person name="Hauser H."/>
            <person name="Gamble J."/>
            <person name="Gilderthorp R."/>
            <person name="McQuillan J."/>
            <person name="Quail M.A."/>
            <person name="Sanders M."/>
            <person name="Van Tonder A."/>
            <person name="Ginger M.L."/>
            <person name="Donelson J.E."/>
            <person name="Field M.C."/>
            <person name="Barry J.D."/>
            <person name="Berriman M."/>
            <person name="Hertz-Fowler C."/>
        </authorList>
    </citation>
    <scope>NUCLEOTIDE SEQUENCE [LARGE SCALE GENOMIC DNA]</scope>
    <source>
        <strain evidence="2">IL3000</strain>
    </source>
</reference>
<comment type="caution">
    <text evidence="1">The sequence shown here is derived from an EMBL/GenBank/DDBJ whole genome shotgun (WGS) entry which is preliminary data.</text>
</comment>
<dbReference type="Proteomes" id="UP000000702">
    <property type="component" value="Unassembled WGS sequence"/>
</dbReference>
<accession>F9W8T2</accession>
<dbReference type="AlphaFoldDB" id="F9W8T2"/>
<organism evidence="1 2">
    <name type="scientific">Trypanosoma congolense (strain IL3000)</name>
    <dbReference type="NCBI Taxonomy" id="1068625"/>
    <lineage>
        <taxon>Eukaryota</taxon>
        <taxon>Discoba</taxon>
        <taxon>Euglenozoa</taxon>
        <taxon>Kinetoplastea</taxon>
        <taxon>Metakinetoplastina</taxon>
        <taxon>Trypanosomatida</taxon>
        <taxon>Trypanosomatidae</taxon>
        <taxon>Trypanosoma</taxon>
        <taxon>Nannomonas</taxon>
    </lineage>
</organism>
<evidence type="ECO:0000313" key="2">
    <source>
        <dbReference type="Proteomes" id="UP000000702"/>
    </source>
</evidence>
<proteinExistence type="predicted"/>
<dbReference type="VEuPathDB" id="TriTrypDB:TcIL3000_0_43560"/>
<gene>
    <name evidence="1" type="ORF">TCIL3000_0_43560</name>
</gene>
<sequence length="177" mass="19413">MISGGEWRDTCCSISHALNPSLKLGVPIIKLSSTLSARLMRFLGKYETLCTPLNPPACCFGRPFRQSSGHKKINDSGDFLRHNSITSSLLEHCLRPRATAQIPKRHPNVGPRGACVAPWSKYRTSKQWPAGSSDGAYLSGCPKQAQPSTKQLCTVMLDRNTPKRAATISVDRLHESP</sequence>